<accession>A0A9P0J5M0</accession>
<dbReference type="EMBL" id="OU899036">
    <property type="protein sequence ID" value="CAH1731344.1"/>
    <property type="molecule type" value="Genomic_DNA"/>
</dbReference>
<keyword evidence="3" id="KW-1185">Reference proteome</keyword>
<organism evidence="2 3">
    <name type="scientific">Aphis gossypii</name>
    <name type="common">Cotton aphid</name>
    <dbReference type="NCBI Taxonomy" id="80765"/>
    <lineage>
        <taxon>Eukaryota</taxon>
        <taxon>Metazoa</taxon>
        <taxon>Ecdysozoa</taxon>
        <taxon>Arthropoda</taxon>
        <taxon>Hexapoda</taxon>
        <taxon>Insecta</taxon>
        <taxon>Pterygota</taxon>
        <taxon>Neoptera</taxon>
        <taxon>Paraneoptera</taxon>
        <taxon>Hemiptera</taxon>
        <taxon>Sternorrhyncha</taxon>
        <taxon>Aphidomorpha</taxon>
        <taxon>Aphidoidea</taxon>
        <taxon>Aphididae</taxon>
        <taxon>Aphidini</taxon>
        <taxon>Aphis</taxon>
        <taxon>Aphis</taxon>
    </lineage>
</organism>
<feature type="region of interest" description="Disordered" evidence="1">
    <location>
        <begin position="1"/>
        <end position="24"/>
    </location>
</feature>
<proteinExistence type="predicted"/>
<evidence type="ECO:0008006" key="4">
    <source>
        <dbReference type="Google" id="ProtNLM"/>
    </source>
</evidence>
<gene>
    <name evidence="2" type="ORF">APHIGO_LOCUS8074</name>
</gene>
<reference evidence="2" key="2">
    <citation type="submission" date="2022-10" db="EMBL/GenBank/DDBJ databases">
        <authorList>
            <consortium name="ENA_rothamsted_submissions"/>
            <consortium name="culmorum"/>
            <person name="King R."/>
        </authorList>
    </citation>
    <scope>NUCLEOTIDE SEQUENCE</scope>
</reference>
<evidence type="ECO:0000313" key="2">
    <source>
        <dbReference type="EMBL" id="CAH1731344.1"/>
    </source>
</evidence>
<evidence type="ECO:0000313" key="3">
    <source>
        <dbReference type="Proteomes" id="UP001154329"/>
    </source>
</evidence>
<dbReference type="Gene3D" id="3.30.160.20">
    <property type="match status" value="1"/>
</dbReference>
<sequence length="181" mass="21069">MEKVETYKQQPPPQQQQQPPPPQQLTMLPLVVNCITTPDKLIKHDRDKLINEKTDVKWPVKCRISRKERREQLNAQMRRLVRPKSSLMVFSELFKNVQINLQEHPLHNVMSYTAILEIDGLRYYGNDISTTQAKQKACEEFLRIMLTKKLSEEFEVKEKSPMNVEMEVGENGSVSKPKGPP</sequence>
<evidence type="ECO:0000256" key="1">
    <source>
        <dbReference type="SAM" id="MobiDB-lite"/>
    </source>
</evidence>
<dbReference type="SUPFAM" id="SSF54768">
    <property type="entry name" value="dsRNA-binding domain-like"/>
    <property type="match status" value="1"/>
</dbReference>
<protein>
    <recommendedName>
        <fullName evidence="4">DRBM domain-containing protein</fullName>
    </recommendedName>
</protein>
<reference evidence="2" key="1">
    <citation type="submission" date="2022-02" db="EMBL/GenBank/DDBJ databases">
        <authorList>
            <person name="King R."/>
        </authorList>
    </citation>
    <scope>NUCLEOTIDE SEQUENCE</scope>
</reference>
<feature type="region of interest" description="Disordered" evidence="1">
    <location>
        <begin position="162"/>
        <end position="181"/>
    </location>
</feature>
<dbReference type="AlphaFoldDB" id="A0A9P0J5M0"/>
<feature type="compositionally biased region" description="Pro residues" evidence="1">
    <location>
        <begin position="10"/>
        <end position="23"/>
    </location>
</feature>
<name>A0A9P0J5M0_APHGO</name>
<dbReference type="Proteomes" id="UP001154329">
    <property type="component" value="Chromosome 3"/>
</dbReference>